<reference evidence="2 3" key="1">
    <citation type="submission" date="2019-01" db="EMBL/GenBank/DDBJ databases">
        <title>Coherence of Microcystis species and biogeography revealed through population genomics.</title>
        <authorList>
            <person name="Perez-Carrascal O.M."/>
            <person name="Terrat Y."/>
            <person name="Giani A."/>
            <person name="Fortin N."/>
            <person name="Tromas N."/>
            <person name="Shapiro B.J."/>
        </authorList>
    </citation>
    <scope>NUCLEOTIDE SEQUENCE [LARGE SCALE GENOMIC DNA]</scope>
    <source>
        <strain evidence="2">Ma_SC_T_19800800_S464</strain>
    </source>
</reference>
<sequence length="53" mass="5620">MVPSTPSPAGLYLGIHFTHQIQESQAGEVVIMTGPSGSGKTTLLSLMFNDIYP</sequence>
<dbReference type="Pfam" id="PF00005">
    <property type="entry name" value="ABC_tran"/>
    <property type="match status" value="1"/>
</dbReference>
<dbReference type="EMBL" id="SFBL01000081">
    <property type="protein sequence ID" value="TRU26540.1"/>
    <property type="molecule type" value="Genomic_DNA"/>
</dbReference>
<evidence type="ECO:0000313" key="2">
    <source>
        <dbReference type="EMBL" id="TRU26540.1"/>
    </source>
</evidence>
<accession>A0A552DWE5</accession>
<feature type="domain" description="ABC transporter" evidence="1">
    <location>
        <begin position="25"/>
        <end position="51"/>
    </location>
</feature>
<name>A0A552DWE5_MICAE</name>
<comment type="caution">
    <text evidence="2">The sequence shown here is derived from an EMBL/GenBank/DDBJ whole genome shotgun (WGS) entry which is preliminary data.</text>
</comment>
<dbReference type="SUPFAM" id="SSF52540">
    <property type="entry name" value="P-loop containing nucleoside triphosphate hydrolases"/>
    <property type="match status" value="1"/>
</dbReference>
<proteinExistence type="predicted"/>
<dbReference type="GO" id="GO:0016887">
    <property type="term" value="F:ATP hydrolysis activity"/>
    <property type="evidence" value="ECO:0007669"/>
    <property type="project" value="InterPro"/>
</dbReference>
<organism evidence="2 3">
    <name type="scientific">Microcystis aeruginosa Ma_SC_T_19800800_S464</name>
    <dbReference type="NCBI Taxonomy" id="2486257"/>
    <lineage>
        <taxon>Bacteria</taxon>
        <taxon>Bacillati</taxon>
        <taxon>Cyanobacteriota</taxon>
        <taxon>Cyanophyceae</taxon>
        <taxon>Oscillatoriophycideae</taxon>
        <taxon>Chroococcales</taxon>
        <taxon>Microcystaceae</taxon>
        <taxon>Microcystis</taxon>
    </lineage>
</organism>
<protein>
    <submittedName>
        <fullName evidence="2">ATP-binding cassette domain-containing protein</fullName>
    </submittedName>
</protein>
<gene>
    <name evidence="2" type="ORF">EWV81_09640</name>
</gene>
<evidence type="ECO:0000313" key="3">
    <source>
        <dbReference type="Proteomes" id="UP000319313"/>
    </source>
</evidence>
<dbReference type="InterPro" id="IPR003439">
    <property type="entry name" value="ABC_transporter-like_ATP-bd"/>
</dbReference>
<keyword evidence="2" id="KW-0067">ATP-binding</keyword>
<dbReference type="GO" id="GO:0005524">
    <property type="term" value="F:ATP binding"/>
    <property type="evidence" value="ECO:0007669"/>
    <property type="project" value="UniProtKB-KW"/>
</dbReference>
<evidence type="ECO:0000259" key="1">
    <source>
        <dbReference type="Pfam" id="PF00005"/>
    </source>
</evidence>
<keyword evidence="2" id="KW-0547">Nucleotide-binding</keyword>
<dbReference type="AlphaFoldDB" id="A0A552DWE5"/>
<dbReference type="Gene3D" id="3.40.50.300">
    <property type="entry name" value="P-loop containing nucleotide triphosphate hydrolases"/>
    <property type="match status" value="1"/>
</dbReference>
<dbReference type="InterPro" id="IPR027417">
    <property type="entry name" value="P-loop_NTPase"/>
</dbReference>
<dbReference type="Proteomes" id="UP000319313">
    <property type="component" value="Unassembled WGS sequence"/>
</dbReference>